<dbReference type="Proteomes" id="UP001521116">
    <property type="component" value="Unassembled WGS sequence"/>
</dbReference>
<accession>A0ABR3SEG2</accession>
<name>A0ABR3SEG2_9PEZI</name>
<evidence type="ECO:0000313" key="2">
    <source>
        <dbReference type="Proteomes" id="UP001521116"/>
    </source>
</evidence>
<organism evidence="1 2">
    <name type="scientific">Neofusicoccum ribis</name>
    <dbReference type="NCBI Taxonomy" id="45134"/>
    <lineage>
        <taxon>Eukaryota</taxon>
        <taxon>Fungi</taxon>
        <taxon>Dikarya</taxon>
        <taxon>Ascomycota</taxon>
        <taxon>Pezizomycotina</taxon>
        <taxon>Dothideomycetes</taxon>
        <taxon>Dothideomycetes incertae sedis</taxon>
        <taxon>Botryosphaeriales</taxon>
        <taxon>Botryosphaeriaceae</taxon>
        <taxon>Neofusicoccum</taxon>
    </lineage>
</organism>
<reference evidence="1 2" key="1">
    <citation type="submission" date="2024-02" db="EMBL/GenBank/DDBJ databases">
        <title>De novo assembly and annotation of 12 fungi associated with fruit tree decline syndrome in Ontario, Canada.</title>
        <authorList>
            <person name="Sulman M."/>
            <person name="Ellouze W."/>
            <person name="Ilyukhin E."/>
        </authorList>
    </citation>
    <scope>NUCLEOTIDE SEQUENCE [LARGE SCALE GENOMIC DNA]</scope>
    <source>
        <strain evidence="1 2">M1-105</strain>
    </source>
</reference>
<comment type="caution">
    <text evidence="1">The sequence shown here is derived from an EMBL/GenBank/DDBJ whole genome shotgun (WGS) entry which is preliminary data.</text>
</comment>
<proteinExistence type="predicted"/>
<dbReference type="EMBL" id="JAJVDC020000232">
    <property type="protein sequence ID" value="KAL1617414.1"/>
    <property type="molecule type" value="Genomic_DNA"/>
</dbReference>
<sequence>MFDLSASIECCIANLGKVLSVMRLLQEEGFCEDRFSILVADPKRRAIIQSLHFQRAEIDEIRGRLQLLAFHSTFEGSSLTKSYEELTLSIMTLLSPLSISQMQALHWIKVNASSSMRPFAYTEGLWHAWETSSAALPGYLDDEIWRLNSVAGNESPDLYREIYTERGTIYRVARSGQQDFLDGEIVCHLKPLSALATIGSIEEMLFTKENGTDDASMIPASSTLLIGKIEEESPALDVPSENLEIPFEKDHMRQESKSNLIYNAHCKVGIQEILEELAEHVHFPGSSEPSYEPDSYQISGNISKVVSIGASKTWKRTKGTTYKEGILSRYTMNQEDLLPILNLFIGLEVSHCTTNARRITLWEALKLANTTTDDTTSHGCTHAVGQIACLKSCWRFSDSRDRLAVKSWTSAETATLQDTVDPAPGDSEDVITLKTQLRAALVRAMARLEKTGVRNGSLQAWYPFTQYPCTVSILPHKSDGRAWMHMLQESMDTCSFVVISRSCLIPPTIPGLSSLLSNGCPKPSKSETRSLLQTTLYCVRIPAKKGPLKPTPKTGEEDFLQHRILYLGDLGFFERLGGDGNVLEYHWGPMANIAARMRTSNKIVVREVVCREIVTRRTSSFLVI</sequence>
<protein>
    <recommendedName>
        <fullName evidence="3">Heterokaryon incompatibility domain-containing protein</fullName>
    </recommendedName>
</protein>
<evidence type="ECO:0000313" key="1">
    <source>
        <dbReference type="EMBL" id="KAL1617414.1"/>
    </source>
</evidence>
<keyword evidence="2" id="KW-1185">Reference proteome</keyword>
<evidence type="ECO:0008006" key="3">
    <source>
        <dbReference type="Google" id="ProtNLM"/>
    </source>
</evidence>
<gene>
    <name evidence="1" type="ORF">SLS56_010992</name>
</gene>